<dbReference type="Pfam" id="PF13640">
    <property type="entry name" value="2OG-FeII_Oxy_3"/>
    <property type="match status" value="1"/>
</dbReference>
<evidence type="ECO:0000259" key="7">
    <source>
        <dbReference type="PROSITE" id="PS51471"/>
    </source>
</evidence>
<gene>
    <name evidence="8" type="ORF">GCM10025770_15800</name>
</gene>
<reference evidence="9" key="1">
    <citation type="journal article" date="2019" name="Int. J. Syst. Evol. Microbiol.">
        <title>The Global Catalogue of Microorganisms (GCM) 10K type strain sequencing project: providing services to taxonomists for standard genome sequencing and annotation.</title>
        <authorList>
            <consortium name="The Broad Institute Genomics Platform"/>
            <consortium name="The Broad Institute Genome Sequencing Center for Infectious Disease"/>
            <person name="Wu L."/>
            <person name="Ma J."/>
        </authorList>
    </citation>
    <scope>NUCLEOTIDE SEQUENCE [LARGE SCALE GENOMIC DNA]</scope>
    <source>
        <strain evidence="9">JCM 18715</strain>
    </source>
</reference>
<protein>
    <recommendedName>
        <fullName evidence="7">Fe2OG dioxygenase domain-containing protein</fullName>
    </recommendedName>
</protein>
<name>A0ABP9QKH8_9RHOO</name>
<comment type="caution">
    <text evidence="8">The sequence shown here is derived from an EMBL/GenBank/DDBJ whole genome shotgun (WGS) entry which is preliminary data.</text>
</comment>
<evidence type="ECO:0000256" key="3">
    <source>
        <dbReference type="ARBA" id="ARBA00022896"/>
    </source>
</evidence>
<dbReference type="PROSITE" id="PS51471">
    <property type="entry name" value="FE2OG_OXY"/>
    <property type="match status" value="1"/>
</dbReference>
<evidence type="ECO:0000256" key="1">
    <source>
        <dbReference type="ARBA" id="ARBA00001961"/>
    </source>
</evidence>
<dbReference type="SMART" id="SM00702">
    <property type="entry name" value="P4Hc"/>
    <property type="match status" value="1"/>
</dbReference>
<evidence type="ECO:0000313" key="9">
    <source>
        <dbReference type="Proteomes" id="UP001500547"/>
    </source>
</evidence>
<dbReference type="PANTHER" id="PTHR10869:SF246">
    <property type="entry name" value="TRANSMEMBRANE PROLYL 4-HYDROXYLASE"/>
    <property type="match status" value="1"/>
</dbReference>
<dbReference type="EMBL" id="BAABLD010000008">
    <property type="protein sequence ID" value="GAA5163510.1"/>
    <property type="molecule type" value="Genomic_DNA"/>
</dbReference>
<evidence type="ECO:0000256" key="2">
    <source>
        <dbReference type="ARBA" id="ARBA00022723"/>
    </source>
</evidence>
<dbReference type="InterPro" id="IPR006620">
    <property type="entry name" value="Pro_4_hyd_alph"/>
</dbReference>
<dbReference type="InterPro" id="IPR005123">
    <property type="entry name" value="Oxoglu/Fe-dep_dioxygenase_dom"/>
</dbReference>
<feature type="domain" description="Fe2OG dioxygenase" evidence="7">
    <location>
        <begin position="185"/>
        <end position="294"/>
    </location>
</feature>
<dbReference type="Proteomes" id="UP001500547">
    <property type="component" value="Unassembled WGS sequence"/>
</dbReference>
<evidence type="ECO:0000256" key="6">
    <source>
        <dbReference type="ARBA" id="ARBA00023004"/>
    </source>
</evidence>
<keyword evidence="5" id="KW-0560">Oxidoreductase</keyword>
<dbReference type="RefSeq" id="WP_345532352.1">
    <property type="nucleotide sequence ID" value="NZ_BAABLD010000008.1"/>
</dbReference>
<evidence type="ECO:0000256" key="5">
    <source>
        <dbReference type="ARBA" id="ARBA00023002"/>
    </source>
</evidence>
<sequence length="298" mass="33221">MPYFDSSWQSWLAENVKRRCSPESMIKAMTDAGFDVATATMKVVESLNPEAVQQHNVLAPFKSPAAPIVPAQQGRTANHFQYDPAPVAAGHAIDVGDRIVTVALRLEKPQIIVFNNVLSHEECDELIERSRSKLKRSTTVNPITGEHDVIERRTSEGTFFELCENEFITRIDERVARLMNWPIRNGEGLQILHYGVGGEYRPHFDFFPPEDKGSLTHLAMGGQRVSTMVMYLNDVEAGGETIFPELGLAVSPQKGSAVYFRYTNAQGQVDPLTLHGGAPVVAGEKWIMTKWMRQSSYG</sequence>
<dbReference type="InterPro" id="IPR045054">
    <property type="entry name" value="P4HA-like"/>
</dbReference>
<keyword evidence="3" id="KW-0847">Vitamin C</keyword>
<evidence type="ECO:0000313" key="8">
    <source>
        <dbReference type="EMBL" id="GAA5163510.1"/>
    </source>
</evidence>
<keyword evidence="4" id="KW-0223">Dioxygenase</keyword>
<dbReference type="InterPro" id="IPR044862">
    <property type="entry name" value="Pro_4_hyd_alph_FE2OG_OXY"/>
</dbReference>
<accession>A0ABP9QKH8</accession>
<organism evidence="8 9">
    <name type="scientific">Viridibacterium curvum</name>
    <dbReference type="NCBI Taxonomy" id="1101404"/>
    <lineage>
        <taxon>Bacteria</taxon>
        <taxon>Pseudomonadati</taxon>
        <taxon>Pseudomonadota</taxon>
        <taxon>Betaproteobacteria</taxon>
        <taxon>Rhodocyclales</taxon>
        <taxon>Rhodocyclaceae</taxon>
        <taxon>Viridibacterium</taxon>
    </lineage>
</organism>
<dbReference type="PANTHER" id="PTHR10869">
    <property type="entry name" value="PROLYL 4-HYDROXYLASE ALPHA SUBUNIT"/>
    <property type="match status" value="1"/>
</dbReference>
<proteinExistence type="predicted"/>
<dbReference type="Gene3D" id="2.60.120.620">
    <property type="entry name" value="q2cbj1_9rhob like domain"/>
    <property type="match status" value="1"/>
</dbReference>
<evidence type="ECO:0000256" key="4">
    <source>
        <dbReference type="ARBA" id="ARBA00022964"/>
    </source>
</evidence>
<comment type="cofactor">
    <cofactor evidence="1">
        <name>L-ascorbate</name>
        <dbReference type="ChEBI" id="CHEBI:38290"/>
    </cofactor>
</comment>
<keyword evidence="2" id="KW-0479">Metal-binding</keyword>
<keyword evidence="6" id="KW-0408">Iron</keyword>
<keyword evidence="9" id="KW-1185">Reference proteome</keyword>